<feature type="domain" description="DUF4780" evidence="2">
    <location>
        <begin position="945"/>
        <end position="1016"/>
    </location>
</feature>
<organism evidence="3 4">
    <name type="scientific">Culex pipiens pipiens</name>
    <name type="common">Northern house mosquito</name>
    <dbReference type="NCBI Taxonomy" id="38569"/>
    <lineage>
        <taxon>Eukaryota</taxon>
        <taxon>Metazoa</taxon>
        <taxon>Ecdysozoa</taxon>
        <taxon>Arthropoda</taxon>
        <taxon>Hexapoda</taxon>
        <taxon>Insecta</taxon>
        <taxon>Pterygota</taxon>
        <taxon>Neoptera</taxon>
        <taxon>Endopterygota</taxon>
        <taxon>Diptera</taxon>
        <taxon>Nematocera</taxon>
        <taxon>Culicoidea</taxon>
        <taxon>Culicidae</taxon>
        <taxon>Culicinae</taxon>
        <taxon>Culicini</taxon>
        <taxon>Culex</taxon>
        <taxon>Culex</taxon>
    </lineage>
</organism>
<name>A0ABD1CYG4_CULPP</name>
<keyword evidence="4" id="KW-1185">Reference proteome</keyword>
<evidence type="ECO:0000313" key="4">
    <source>
        <dbReference type="Proteomes" id="UP001562425"/>
    </source>
</evidence>
<feature type="domain" description="DUF4780" evidence="2">
    <location>
        <begin position="179"/>
        <end position="351"/>
    </location>
</feature>
<dbReference type="InterPro" id="IPR031961">
    <property type="entry name" value="DUF4780"/>
</dbReference>
<evidence type="ECO:0000256" key="1">
    <source>
        <dbReference type="SAM" id="MobiDB-lite"/>
    </source>
</evidence>
<proteinExistence type="predicted"/>
<dbReference type="Pfam" id="PF16012">
    <property type="entry name" value="DUF4780"/>
    <property type="match status" value="3"/>
</dbReference>
<sequence length="1034" mass="118495">MDQVDCTSEQLDAPVNNAEPMDQEPLPEVVDLTEDVDVEKDKEPEVPAKKRKPVRKAKVKRLTGMRIERFRFLLKQGYPFETAFYGACRRPHFELVASSVALGEIARRSEQDPWLYEMLYHDEKRNEKHSYSGHFRQSFHTLIEQGESVEDALALARRETDTRTVLETPNGLCDPKTFEGKIRIIIGSTRHPEEGITTEEFRQIIAEMRTNLAKIKDIRYIPHLVECTLVPGTGYILVICGDAITVRWVRLTLKWMTLWPGASLFMVREAKFLASCIMTLSIPDGIARKLGDIMKQLKVQNRKVKIDKWSVLTAEQLDKQRLNKLTIMLPLKDLNKLKTLNSPLHYINHKLRLVAPEDRTSIGKRALFRGFFRVKDMETKDLFKEIESANEGVAVTDEWKQLHRRTGRIMFFVDAASARAIRAAGDEINFQSTTVKLVYHSRKSSTMSTLKGAAIDRFVYLLNRRIPFPVALREARNPESTLLFPEDDLLEYLHSHPDPWVYNTVKANSTVFAADFRKAFSYYLGWGKTIEWAADAALRRADSMAATRYSQPPIRRPEATKLGKIRLAFANTNGAPVTLEEFSAVAAAIRKKVERNKDIYNEELDIVPHIVDMNHMNMLGYIRIKCVDKATVQWLANLLTLAPVSKSESVFLMFEWKFHLLLLDNAGPAAELAKQSKLINEVQEEIMLAALQSKGDSWLYETVKQENLIYSSEFRKAFCQQVDWGKSIEDALEFSERRADNAVAFATGDGVVRPALSRFAVNIRLVMCKANRAPFNEEQFKMITFKLWRKARKGEDSELPHFVECTLVPGSGHIRLVCTDMKSVDWLTANFSRMELWPGASICLMREKKFLESEIFSVSLPDSANDELTCILKNLQNQNVETETSKWHVLTRHLHADNTTVELLLMIPAAQERKPNEDTTFELNYKVGRVKFTAPVHGPEETQVAFHANFPESLRMSTEAIFKRIERDSGGTLDTSSWKFMHRREGMLNFYVDAKSAEVLEQTHYEISYKFQKVKFVPATWKDRGYKGQPNATS</sequence>
<dbReference type="AlphaFoldDB" id="A0ABD1CYG4"/>
<evidence type="ECO:0000259" key="2">
    <source>
        <dbReference type="Pfam" id="PF16012"/>
    </source>
</evidence>
<dbReference type="EMBL" id="JBEHCU010008596">
    <property type="protein sequence ID" value="KAL1381490.1"/>
    <property type="molecule type" value="Genomic_DNA"/>
</dbReference>
<feature type="compositionally biased region" description="Polar residues" evidence="1">
    <location>
        <begin position="1"/>
        <end position="10"/>
    </location>
</feature>
<protein>
    <recommendedName>
        <fullName evidence="2">DUF4780 domain-containing protein</fullName>
    </recommendedName>
</protein>
<accession>A0ABD1CYG4</accession>
<reference evidence="3 4" key="1">
    <citation type="submission" date="2024-05" db="EMBL/GenBank/DDBJ databases">
        <title>Culex pipiens pipiens assembly and annotation.</title>
        <authorList>
            <person name="Alout H."/>
            <person name="Durand T."/>
        </authorList>
    </citation>
    <scope>NUCLEOTIDE SEQUENCE [LARGE SCALE GENOMIC DNA]</scope>
    <source>
        <strain evidence="3">HA-2024</strain>
        <tissue evidence="3">Whole body</tissue>
    </source>
</reference>
<feature type="region of interest" description="Disordered" evidence="1">
    <location>
        <begin position="1"/>
        <end position="29"/>
    </location>
</feature>
<dbReference type="Proteomes" id="UP001562425">
    <property type="component" value="Unassembled WGS sequence"/>
</dbReference>
<evidence type="ECO:0000313" key="3">
    <source>
        <dbReference type="EMBL" id="KAL1381490.1"/>
    </source>
</evidence>
<gene>
    <name evidence="3" type="ORF">pipiens_003416</name>
</gene>
<feature type="domain" description="DUF4780" evidence="2">
    <location>
        <begin position="760"/>
        <end position="933"/>
    </location>
</feature>
<comment type="caution">
    <text evidence="3">The sequence shown here is derived from an EMBL/GenBank/DDBJ whole genome shotgun (WGS) entry which is preliminary data.</text>
</comment>